<dbReference type="Gene3D" id="1.20.1250.20">
    <property type="entry name" value="MFS general substrate transporter like domains"/>
    <property type="match status" value="2"/>
</dbReference>
<dbReference type="STRING" id="1423790.BN53_07110"/>
<name>I7LBR7_9LACO</name>
<evidence type="ECO:0000313" key="10">
    <source>
        <dbReference type="EMBL" id="CCI85846.1"/>
    </source>
</evidence>
<dbReference type="PANTHER" id="PTHR42718:SF9">
    <property type="entry name" value="MAJOR FACILITATOR SUPERFAMILY MULTIDRUG TRANSPORTER MFSC"/>
    <property type="match status" value="1"/>
</dbReference>
<feature type="transmembrane region" description="Helical" evidence="8">
    <location>
        <begin position="77"/>
        <end position="96"/>
    </location>
</feature>
<feature type="transmembrane region" description="Helical" evidence="8">
    <location>
        <begin position="49"/>
        <end position="68"/>
    </location>
</feature>
<feature type="transmembrane region" description="Helical" evidence="8">
    <location>
        <begin position="328"/>
        <end position="347"/>
    </location>
</feature>
<feature type="transmembrane region" description="Helical" evidence="8">
    <location>
        <begin position="300"/>
        <end position="321"/>
    </location>
</feature>
<dbReference type="GO" id="GO:0022857">
    <property type="term" value="F:transmembrane transporter activity"/>
    <property type="evidence" value="ECO:0007669"/>
    <property type="project" value="InterPro"/>
</dbReference>
<comment type="caution">
    <text evidence="10">The sequence shown here is derived from an EMBL/GenBank/DDBJ whole genome shotgun (WGS) entry which is preliminary data.</text>
</comment>
<dbReference type="SUPFAM" id="SSF103473">
    <property type="entry name" value="MFS general substrate transporter"/>
    <property type="match status" value="1"/>
</dbReference>
<dbReference type="Proteomes" id="UP000009311">
    <property type="component" value="Unassembled WGS sequence"/>
</dbReference>
<evidence type="ECO:0000256" key="3">
    <source>
        <dbReference type="ARBA" id="ARBA00022448"/>
    </source>
</evidence>
<dbReference type="InterPro" id="IPR004638">
    <property type="entry name" value="EmrB-like"/>
</dbReference>
<feature type="transmembrane region" description="Helical" evidence="8">
    <location>
        <begin position="392"/>
        <end position="413"/>
    </location>
</feature>
<feature type="transmembrane region" description="Helical" evidence="8">
    <location>
        <begin position="433"/>
        <end position="453"/>
    </location>
</feature>
<feature type="transmembrane region" description="Helical" evidence="8">
    <location>
        <begin position="225"/>
        <end position="244"/>
    </location>
</feature>
<evidence type="ECO:0000259" key="9">
    <source>
        <dbReference type="PROSITE" id="PS50850"/>
    </source>
</evidence>
<keyword evidence="11" id="KW-1185">Reference proteome</keyword>
<dbReference type="PATRIC" id="fig|1423790.3.peg.443"/>
<feature type="transmembrane region" description="Helical" evidence="8">
    <location>
        <begin position="136"/>
        <end position="160"/>
    </location>
</feature>
<dbReference type="InterPro" id="IPR020846">
    <property type="entry name" value="MFS_dom"/>
</dbReference>
<dbReference type="NCBIfam" id="TIGR00711">
    <property type="entry name" value="efflux_EmrB"/>
    <property type="match status" value="1"/>
</dbReference>
<reference evidence="10 11" key="1">
    <citation type="submission" date="2012-06" db="EMBL/GenBank/DDBJ databases">
        <title>Draft Genome Sequence of Lactobacillus pasteurii CRBIP 24.76T.</title>
        <authorList>
            <person name="Cousin S."/>
            <person name="Bouchier C."/>
            <person name="Loux V."/>
            <person name="Ma L."/>
            <person name="Creno S."/>
            <person name="Bizet C."/>
            <person name="Clermont D."/>
        </authorList>
    </citation>
    <scope>NUCLEOTIDE SEQUENCE [LARGE SCALE GENOMIC DNA]</scope>
    <source>
        <strain evidence="11">CRBIP 24.76T</strain>
    </source>
</reference>
<dbReference type="PROSITE" id="PS50850">
    <property type="entry name" value="MFS"/>
    <property type="match status" value="1"/>
</dbReference>
<feature type="transmembrane region" description="Helical" evidence="8">
    <location>
        <begin position="166"/>
        <end position="186"/>
    </location>
</feature>
<dbReference type="EMBL" id="CAKD01000024">
    <property type="protein sequence ID" value="CCI85846.1"/>
    <property type="molecule type" value="Genomic_DNA"/>
</dbReference>
<feature type="transmembrane region" description="Helical" evidence="8">
    <location>
        <begin position="198"/>
        <end position="219"/>
    </location>
</feature>
<dbReference type="Pfam" id="PF07690">
    <property type="entry name" value="MFS_1"/>
    <property type="match status" value="1"/>
</dbReference>
<feature type="transmembrane region" description="Helical" evidence="8">
    <location>
        <begin position="353"/>
        <end position="371"/>
    </location>
</feature>
<dbReference type="InterPro" id="IPR036259">
    <property type="entry name" value="MFS_trans_sf"/>
</dbReference>
<evidence type="ECO:0000256" key="1">
    <source>
        <dbReference type="ARBA" id="ARBA00004651"/>
    </source>
</evidence>
<evidence type="ECO:0000313" key="11">
    <source>
        <dbReference type="Proteomes" id="UP000009311"/>
    </source>
</evidence>
<evidence type="ECO:0000256" key="6">
    <source>
        <dbReference type="ARBA" id="ARBA00022989"/>
    </source>
</evidence>
<keyword evidence="4" id="KW-1003">Cell membrane</keyword>
<sequence>MQKENAKHTLAIISASMMSFVGILTETSLNVTYPALMKQFKIDLNTVQWTTTGYLLTIAIVMVTSSFLNRRIETRKLFIISALGFLIGSLISAFAPSFSLVLLGRILSATGAGISTPLMFNLIVEIMPQNKWGSYMGIAGLVIALAPTLGPTFGGFVSYYLNWRSIFLIASLFAIIVLVCGLLVLENYRPAEKVRFDWLGFVVLSLAFITLTLAANQISNGFEDWQLWLFVIISIASFITFVKYEAKIDSPLINLSVFSNKAFNYGLMAYFLLQFINIGISFVLPNYIQIVDKQTSLVSGLALLPGSIASALLNPVFGMLYDRFGGKLPLFGGATLMLIGTACFSVLGSKLTVVIIVIYYTFVSFGHKMAFSNTMAEMLKRQSNSLKSDATAVGQTAQQLAGSLGTAILAAIISIHQAGANNYQLATAKGSQMAFIMTAILVVIIIFCYFKLFNYKKEKNHTK</sequence>
<keyword evidence="7 8" id="KW-0472">Membrane</keyword>
<proteinExistence type="inferred from homology"/>
<feature type="domain" description="Major facilitator superfamily (MFS) profile" evidence="9">
    <location>
        <begin position="11"/>
        <end position="457"/>
    </location>
</feature>
<feature type="transmembrane region" description="Helical" evidence="8">
    <location>
        <begin position="102"/>
        <end position="124"/>
    </location>
</feature>
<dbReference type="PRINTS" id="PR01036">
    <property type="entry name" value="TCRTETB"/>
</dbReference>
<comment type="subcellular location">
    <subcellularLocation>
        <location evidence="1">Cell membrane</location>
        <topology evidence="1">Multi-pass membrane protein</topology>
    </subcellularLocation>
</comment>
<evidence type="ECO:0000256" key="2">
    <source>
        <dbReference type="ARBA" id="ARBA00008537"/>
    </source>
</evidence>
<evidence type="ECO:0000256" key="5">
    <source>
        <dbReference type="ARBA" id="ARBA00022692"/>
    </source>
</evidence>
<dbReference type="eggNOG" id="COG2814">
    <property type="taxonomic scope" value="Bacteria"/>
</dbReference>
<evidence type="ECO:0000256" key="4">
    <source>
        <dbReference type="ARBA" id="ARBA00022475"/>
    </source>
</evidence>
<gene>
    <name evidence="10" type="ORF">BN53_07110</name>
</gene>
<evidence type="ECO:0000256" key="8">
    <source>
        <dbReference type="SAM" id="Phobius"/>
    </source>
</evidence>
<evidence type="ECO:0000256" key="7">
    <source>
        <dbReference type="ARBA" id="ARBA00023136"/>
    </source>
</evidence>
<dbReference type="PANTHER" id="PTHR42718">
    <property type="entry name" value="MAJOR FACILITATOR SUPERFAMILY MULTIDRUG TRANSPORTER MFSC"/>
    <property type="match status" value="1"/>
</dbReference>
<keyword evidence="5 8" id="KW-0812">Transmembrane</keyword>
<organism evidence="10 11">
    <name type="scientific">Lactobacillus pasteurii DSM 23907 = CRBIP 24.76</name>
    <dbReference type="NCBI Taxonomy" id="1423790"/>
    <lineage>
        <taxon>Bacteria</taxon>
        <taxon>Bacillati</taxon>
        <taxon>Bacillota</taxon>
        <taxon>Bacilli</taxon>
        <taxon>Lactobacillales</taxon>
        <taxon>Lactobacillaceae</taxon>
        <taxon>Lactobacillus</taxon>
    </lineage>
</organism>
<dbReference type="AlphaFoldDB" id="I7LBR7"/>
<keyword evidence="3" id="KW-0813">Transport</keyword>
<dbReference type="InterPro" id="IPR011701">
    <property type="entry name" value="MFS"/>
</dbReference>
<dbReference type="GO" id="GO:0005886">
    <property type="term" value="C:plasma membrane"/>
    <property type="evidence" value="ECO:0007669"/>
    <property type="project" value="UniProtKB-SubCell"/>
</dbReference>
<feature type="transmembrane region" description="Helical" evidence="8">
    <location>
        <begin position="9"/>
        <end position="29"/>
    </location>
</feature>
<accession>I7LBR7</accession>
<dbReference type="RefSeq" id="WP_009560407.1">
    <property type="nucleotide sequence ID" value="NZ_AYZN01000001.1"/>
</dbReference>
<protein>
    <submittedName>
        <fullName evidence="10">Multi-drug-type permease</fullName>
    </submittedName>
</protein>
<feature type="transmembrane region" description="Helical" evidence="8">
    <location>
        <begin position="265"/>
        <end position="288"/>
    </location>
</feature>
<keyword evidence="6 8" id="KW-1133">Transmembrane helix</keyword>
<dbReference type="OrthoDB" id="9816041at2"/>
<comment type="similarity">
    <text evidence="2">Belongs to the major facilitator superfamily. EmrB family.</text>
</comment>